<dbReference type="EMBL" id="JBHTBH010000021">
    <property type="protein sequence ID" value="MFC7331431.1"/>
    <property type="molecule type" value="Genomic_DNA"/>
</dbReference>
<comment type="caution">
    <text evidence="1">The sequence shown here is derived from an EMBL/GenBank/DDBJ whole genome shotgun (WGS) entry which is preliminary data.</text>
</comment>
<keyword evidence="2" id="KW-1185">Reference proteome</keyword>
<organism evidence="1 2">
    <name type="scientific">Marinactinospora rubrisoli</name>
    <dbReference type="NCBI Taxonomy" id="2715399"/>
    <lineage>
        <taxon>Bacteria</taxon>
        <taxon>Bacillati</taxon>
        <taxon>Actinomycetota</taxon>
        <taxon>Actinomycetes</taxon>
        <taxon>Streptosporangiales</taxon>
        <taxon>Nocardiopsidaceae</taxon>
        <taxon>Marinactinospora</taxon>
    </lineage>
</organism>
<name>A0ABW2KQ84_9ACTN</name>
<evidence type="ECO:0008006" key="3">
    <source>
        <dbReference type="Google" id="ProtNLM"/>
    </source>
</evidence>
<gene>
    <name evidence="1" type="ORF">ACFQRF_27175</name>
</gene>
<accession>A0ABW2KQ84</accession>
<protein>
    <recommendedName>
        <fullName evidence="3">Antitoxin</fullName>
    </recommendedName>
</protein>
<reference evidence="2" key="1">
    <citation type="journal article" date="2019" name="Int. J. Syst. Evol. Microbiol.">
        <title>The Global Catalogue of Microorganisms (GCM) 10K type strain sequencing project: providing services to taxonomists for standard genome sequencing and annotation.</title>
        <authorList>
            <consortium name="The Broad Institute Genomics Platform"/>
            <consortium name="The Broad Institute Genome Sequencing Center for Infectious Disease"/>
            <person name="Wu L."/>
            <person name="Ma J."/>
        </authorList>
    </citation>
    <scope>NUCLEOTIDE SEQUENCE [LARGE SCALE GENOMIC DNA]</scope>
    <source>
        <strain evidence="2">CGMCC 4.7382</strain>
    </source>
</reference>
<evidence type="ECO:0000313" key="2">
    <source>
        <dbReference type="Proteomes" id="UP001596540"/>
    </source>
</evidence>
<sequence length="66" mass="7618">MPAPQHHPELTEEDRAYIAEHAARVERGEPIEGYSIEPADWDTYEEFLDCANDVMKRYLADRAAAR</sequence>
<evidence type="ECO:0000313" key="1">
    <source>
        <dbReference type="EMBL" id="MFC7331431.1"/>
    </source>
</evidence>
<dbReference type="Proteomes" id="UP001596540">
    <property type="component" value="Unassembled WGS sequence"/>
</dbReference>
<proteinExistence type="predicted"/>
<dbReference type="RefSeq" id="WP_379874267.1">
    <property type="nucleotide sequence ID" value="NZ_JBHTBH010000021.1"/>
</dbReference>